<gene>
    <name evidence="1" type="ORF">JA29_155</name>
</gene>
<dbReference type="EMBL" id="MH460461">
    <property type="protein sequence ID" value="AXG66881.1"/>
    <property type="molecule type" value="Genomic_DNA"/>
</dbReference>
<name>A0A384ZXB8_9CAUD</name>
<evidence type="ECO:0000313" key="2">
    <source>
        <dbReference type="Proteomes" id="UP000263326"/>
    </source>
</evidence>
<keyword evidence="2" id="KW-1185">Reference proteome</keyword>
<evidence type="ECO:0000313" key="1">
    <source>
        <dbReference type="EMBL" id="AXG66881.1"/>
    </source>
</evidence>
<protein>
    <submittedName>
        <fullName evidence="1">Uncharacterized protein</fullName>
    </submittedName>
</protein>
<accession>A0A384ZXB8</accession>
<organism evidence="1 2">
    <name type="scientific">Dickeya phage vB_DsoM_JA29</name>
    <dbReference type="NCBI Taxonomy" id="2283031"/>
    <lineage>
        <taxon>Viruses</taxon>
        <taxon>Duplodnaviria</taxon>
        <taxon>Heunggongvirae</taxon>
        <taxon>Uroviricota</taxon>
        <taxon>Caudoviricetes</taxon>
        <taxon>Salmondvirus</taxon>
        <taxon>Salmondvirus JA29</taxon>
    </lineage>
</organism>
<reference evidence="1 2" key="1">
    <citation type="journal article" date="2018" name="Front. Microbiol.">
        <title>Jumbo Bacteriophages Are Represented Within an Increasing Diversity of Environmental Viruses Infecting the Emerging Phytopathogen, Dickeya solani.</title>
        <authorList>
            <person name="Day A.W."/>
            <person name="Ahn J."/>
            <person name="Salmond G.P.C."/>
        </authorList>
    </citation>
    <scope>NUCLEOTIDE SEQUENCE [LARGE SCALE GENOMIC DNA]</scope>
</reference>
<dbReference type="Proteomes" id="UP000263326">
    <property type="component" value="Segment"/>
</dbReference>
<proteinExistence type="predicted"/>
<sequence>MCQTISTSDVVIELPYAIVEKVYKDISLQVTNKQHEPASLEIEGIITIPNVLQLINVSYDTGSVQFSAPGMMRMEVSGNATLTLRVLRLFPNL</sequence>